<dbReference type="Gene3D" id="3.40.1360.10">
    <property type="match status" value="1"/>
</dbReference>
<dbReference type="InterPro" id="IPR002815">
    <property type="entry name" value="Spo11/TopoVI_A"/>
</dbReference>
<dbReference type="Gene3D" id="1.10.10.10">
    <property type="entry name" value="Winged helix-like DNA-binding domain superfamily/Winged helix DNA-binding domain"/>
    <property type="match status" value="1"/>
</dbReference>
<feature type="domain" description="Topoisomerase 6 subunit A/Spo11 TOPRIM" evidence="12">
    <location>
        <begin position="202"/>
        <end position="343"/>
    </location>
</feature>
<reference evidence="13 14" key="1">
    <citation type="submission" date="2024-11" db="EMBL/GenBank/DDBJ databases">
        <title>Chromosome-level genome assembly of the freshwater bivalve Anodonta woodiana.</title>
        <authorList>
            <person name="Chen X."/>
        </authorList>
    </citation>
    <scope>NUCLEOTIDE SEQUENCE [LARGE SCALE GENOMIC DNA]</scope>
    <source>
        <strain evidence="13">MN2024</strain>
        <tissue evidence="13">Gills</tissue>
    </source>
</reference>
<dbReference type="InterPro" id="IPR036388">
    <property type="entry name" value="WH-like_DNA-bd_sf"/>
</dbReference>
<evidence type="ECO:0000256" key="3">
    <source>
        <dbReference type="ARBA" id="ARBA00006559"/>
    </source>
</evidence>
<organism evidence="13 14">
    <name type="scientific">Sinanodonta woodiana</name>
    <name type="common">Chinese pond mussel</name>
    <name type="synonym">Anodonta woodiana</name>
    <dbReference type="NCBI Taxonomy" id="1069815"/>
    <lineage>
        <taxon>Eukaryota</taxon>
        <taxon>Metazoa</taxon>
        <taxon>Spiralia</taxon>
        <taxon>Lophotrochozoa</taxon>
        <taxon>Mollusca</taxon>
        <taxon>Bivalvia</taxon>
        <taxon>Autobranchia</taxon>
        <taxon>Heteroconchia</taxon>
        <taxon>Palaeoheterodonta</taxon>
        <taxon>Unionida</taxon>
        <taxon>Unionoidea</taxon>
        <taxon>Unionidae</taxon>
        <taxon>Unioninae</taxon>
        <taxon>Sinanodonta</taxon>
    </lineage>
</organism>
<proteinExistence type="inferred from homology"/>
<evidence type="ECO:0000256" key="6">
    <source>
        <dbReference type="ARBA" id="ARBA00022842"/>
    </source>
</evidence>
<evidence type="ECO:0000259" key="11">
    <source>
        <dbReference type="Pfam" id="PF04406"/>
    </source>
</evidence>
<dbReference type="PRINTS" id="PR01550">
    <property type="entry name" value="TOP6AFAMILY"/>
</dbReference>
<dbReference type="InterPro" id="IPR004085">
    <property type="entry name" value="TopoVI_A"/>
</dbReference>
<protein>
    <recommendedName>
        <fullName evidence="4">DNA topoisomerase (ATP-hydrolyzing)</fullName>
        <ecNumber evidence="4">5.6.2.2</ecNumber>
    </recommendedName>
</protein>
<dbReference type="AlphaFoldDB" id="A0ABD3W4S8"/>
<dbReference type="PANTHER" id="PTHR10848:SF0">
    <property type="entry name" value="MEIOTIC RECOMBINATION PROTEIN SPO11"/>
    <property type="match status" value="1"/>
</dbReference>
<dbReference type="Pfam" id="PF04406">
    <property type="entry name" value="TP6A_N"/>
    <property type="match status" value="1"/>
</dbReference>
<evidence type="ECO:0000256" key="7">
    <source>
        <dbReference type="ARBA" id="ARBA00023029"/>
    </source>
</evidence>
<keyword evidence="9 10" id="KW-0413">Isomerase</keyword>
<keyword evidence="5" id="KW-0479">Metal-binding</keyword>
<comment type="similarity">
    <text evidence="3 10">Belongs to the TOP6A family.</text>
</comment>
<evidence type="ECO:0000259" key="12">
    <source>
        <dbReference type="Pfam" id="PF21180"/>
    </source>
</evidence>
<dbReference type="InterPro" id="IPR034136">
    <property type="entry name" value="TOPRIM_Topo6A/Spo11"/>
</dbReference>
<sequence>MEAHSVNNMWTSLKSLKDRLVHEMKVLDNGRNKLIHHLKEDYHRTLKEKTLMKIETVVEQVLADVAQGISPSFVYGSTTSWSDVSFVAGKGLIINGTKTTSVRFESFQSVRKFGLLMKVLSIMYKLVQTDRYCTKRDIFYQDTSFYGTQSILDGIVDNISCMLEIPRWHLHVLATSKGCIVGNLTFQDAEDNLVDCQNTQMGKGFPDMNTRLLLHKLWNNFQIPVLGLLDADPHGIEIMATYKFGSRSLSFEAQHLSVPCMQWLGILPTDIQRLGIPESVLTPMTKTDISKALYLLDRPYMKYYPAWTREIEELLKTQKKAEIQSLDSISSSFLCDVYLPSKIRCGGWI</sequence>
<keyword evidence="14" id="KW-1185">Reference proteome</keyword>
<evidence type="ECO:0000256" key="8">
    <source>
        <dbReference type="ARBA" id="ARBA00023125"/>
    </source>
</evidence>
<name>A0ABD3W4S8_SINWO</name>
<dbReference type="CDD" id="cd00223">
    <property type="entry name" value="TOPRIM_TopoIIB_SPO"/>
    <property type="match status" value="1"/>
</dbReference>
<dbReference type="Proteomes" id="UP001634394">
    <property type="component" value="Unassembled WGS sequence"/>
</dbReference>
<evidence type="ECO:0000256" key="10">
    <source>
        <dbReference type="PROSITE-ProRule" id="PRU01385"/>
    </source>
</evidence>
<comment type="cofactor">
    <cofactor evidence="2">
        <name>Mg(2+)</name>
        <dbReference type="ChEBI" id="CHEBI:18420"/>
    </cofactor>
</comment>
<dbReference type="Pfam" id="PF21180">
    <property type="entry name" value="TOP6A-Spo11_Toprim"/>
    <property type="match status" value="1"/>
</dbReference>
<feature type="domain" description="Spo11/DNA topoisomerase VI subunit A N-terminal" evidence="11">
    <location>
        <begin position="111"/>
        <end position="172"/>
    </location>
</feature>
<dbReference type="GO" id="GO:0003918">
    <property type="term" value="F:DNA topoisomerase type II (double strand cut, ATP-hydrolyzing) activity"/>
    <property type="evidence" value="ECO:0007669"/>
    <property type="project" value="UniProtKB-UniRule"/>
</dbReference>
<comment type="caution">
    <text evidence="13">The sequence shown here is derived from an EMBL/GenBank/DDBJ whole genome shotgun (WGS) entry which is preliminary data.</text>
</comment>
<dbReference type="PANTHER" id="PTHR10848">
    <property type="entry name" value="MEIOTIC RECOMBINATION PROTEIN SPO11"/>
    <property type="match status" value="1"/>
</dbReference>
<dbReference type="GO" id="GO:0046872">
    <property type="term" value="F:metal ion binding"/>
    <property type="evidence" value="ECO:0007669"/>
    <property type="project" value="UniProtKB-KW"/>
</dbReference>
<evidence type="ECO:0000313" key="13">
    <source>
        <dbReference type="EMBL" id="KAL3868884.1"/>
    </source>
</evidence>
<keyword evidence="8 10" id="KW-0238">DNA-binding</keyword>
<evidence type="ECO:0000256" key="9">
    <source>
        <dbReference type="ARBA" id="ARBA00023235"/>
    </source>
</evidence>
<accession>A0ABD3W4S8</accession>
<comment type="catalytic activity">
    <reaction evidence="1 10">
        <text>ATP-dependent breakage, passage and rejoining of double-stranded DNA.</text>
        <dbReference type="EC" id="5.6.2.2"/>
    </reaction>
</comment>
<evidence type="ECO:0000256" key="1">
    <source>
        <dbReference type="ARBA" id="ARBA00000185"/>
    </source>
</evidence>
<dbReference type="PRINTS" id="PR01552">
    <property type="entry name" value="TPISMRASE6A"/>
</dbReference>
<evidence type="ECO:0000256" key="5">
    <source>
        <dbReference type="ARBA" id="ARBA00022723"/>
    </source>
</evidence>
<keyword evidence="6" id="KW-0460">Magnesium</keyword>
<dbReference type="SUPFAM" id="SSF56726">
    <property type="entry name" value="DNA topoisomerase IV, alpha subunit"/>
    <property type="match status" value="1"/>
</dbReference>
<dbReference type="EMBL" id="JBJQND010000008">
    <property type="protein sequence ID" value="KAL3868884.1"/>
    <property type="molecule type" value="Genomic_DNA"/>
</dbReference>
<evidence type="ECO:0000256" key="2">
    <source>
        <dbReference type="ARBA" id="ARBA00001946"/>
    </source>
</evidence>
<feature type="active site" description="O-(5'-phospho-DNA)-tyrosine intermediate" evidence="10">
    <location>
        <position position="140"/>
    </location>
</feature>
<dbReference type="InterPro" id="IPR036078">
    <property type="entry name" value="Spo11/TopoVI_A_sf"/>
</dbReference>
<dbReference type="GO" id="GO:0003677">
    <property type="term" value="F:DNA binding"/>
    <property type="evidence" value="ECO:0007669"/>
    <property type="project" value="UniProtKB-UniRule"/>
</dbReference>
<dbReference type="InterPro" id="IPR013049">
    <property type="entry name" value="Spo11/TopoVI_A_N"/>
</dbReference>
<keyword evidence="7 10" id="KW-0799">Topoisomerase</keyword>
<gene>
    <name evidence="13" type="ORF">ACJMK2_041640</name>
</gene>
<evidence type="ECO:0000313" key="14">
    <source>
        <dbReference type="Proteomes" id="UP001634394"/>
    </source>
</evidence>
<dbReference type="EC" id="5.6.2.2" evidence="4"/>
<evidence type="ECO:0000256" key="4">
    <source>
        <dbReference type="ARBA" id="ARBA00012895"/>
    </source>
</evidence>
<dbReference type="PROSITE" id="PS52041">
    <property type="entry name" value="TOPO_IIB"/>
    <property type="match status" value="1"/>
</dbReference>